<organism evidence="3 4">
    <name type="scientific">Reticulomyxa filosa</name>
    <dbReference type="NCBI Taxonomy" id="46433"/>
    <lineage>
        <taxon>Eukaryota</taxon>
        <taxon>Sar</taxon>
        <taxon>Rhizaria</taxon>
        <taxon>Retaria</taxon>
        <taxon>Foraminifera</taxon>
        <taxon>Monothalamids</taxon>
        <taxon>Reticulomyxidae</taxon>
        <taxon>Reticulomyxa</taxon>
    </lineage>
</organism>
<dbReference type="EMBL" id="ASPP01005523">
    <property type="protein sequence ID" value="ETO30358.1"/>
    <property type="molecule type" value="Genomic_DNA"/>
</dbReference>
<keyword evidence="4" id="KW-1185">Reference proteome</keyword>
<feature type="compositionally biased region" description="Basic and acidic residues" evidence="2">
    <location>
        <begin position="1"/>
        <end position="12"/>
    </location>
</feature>
<feature type="coiled-coil region" evidence="1">
    <location>
        <begin position="94"/>
        <end position="175"/>
    </location>
</feature>
<comment type="caution">
    <text evidence="3">The sequence shown here is derived from an EMBL/GenBank/DDBJ whole genome shotgun (WGS) entry which is preliminary data.</text>
</comment>
<accession>X6NWV7</accession>
<feature type="compositionally biased region" description="Polar residues" evidence="2">
    <location>
        <begin position="39"/>
        <end position="51"/>
    </location>
</feature>
<protein>
    <recommendedName>
        <fullName evidence="5">Viral A-type inclusion protein</fullName>
    </recommendedName>
</protein>
<dbReference type="AlphaFoldDB" id="X6NWV7"/>
<feature type="compositionally biased region" description="Basic and acidic residues" evidence="2">
    <location>
        <begin position="228"/>
        <end position="240"/>
    </location>
</feature>
<feature type="compositionally biased region" description="Basic and acidic residues" evidence="2">
    <location>
        <begin position="28"/>
        <end position="38"/>
    </location>
</feature>
<evidence type="ECO:0008006" key="5">
    <source>
        <dbReference type="Google" id="ProtNLM"/>
    </source>
</evidence>
<sequence length="315" mass="36917">MEIGKGEGEKEFSSQTKISNKKIEEYKKSLDDEKRNSSDLKNQLQKTQNNLKKVAGNWQRRYTQTEKTNTTEKQRRESLSSMSNHMITSLTEAEDEHGKAIKDMQARIDLLEEEKKSLNLQLHAEERKRKSSNAEVSASMFNKLLLIEQEKEYDKTNYEQKIKELEQQLEELTIGAPRRASEVHSSMFKSLLEAEADYNNAKLEWNTKEQQLKNEIQSLNEQLGKSKQKAELSDKQRRESISQLQDDMWKHLVESDEDNKKEKKKMLVEIKTVKDENSQLKRKISYLENSKLAMIEECNRQMNLLRIGVRVMNGQ</sequence>
<evidence type="ECO:0000256" key="2">
    <source>
        <dbReference type="SAM" id="MobiDB-lite"/>
    </source>
</evidence>
<feature type="region of interest" description="Disordered" evidence="2">
    <location>
        <begin position="1"/>
        <end position="20"/>
    </location>
</feature>
<gene>
    <name evidence="3" type="ORF">RFI_06764</name>
</gene>
<proteinExistence type="predicted"/>
<feature type="region of interest" description="Disordered" evidence="2">
    <location>
        <begin position="28"/>
        <end position="83"/>
    </location>
</feature>
<feature type="compositionally biased region" description="Basic and acidic residues" evidence="2">
    <location>
        <begin position="69"/>
        <end position="78"/>
    </location>
</feature>
<name>X6NWV7_RETFI</name>
<reference evidence="3 4" key="1">
    <citation type="journal article" date="2013" name="Curr. Biol.">
        <title>The Genome of the Foraminiferan Reticulomyxa filosa.</title>
        <authorList>
            <person name="Glockner G."/>
            <person name="Hulsmann N."/>
            <person name="Schleicher M."/>
            <person name="Noegel A.A."/>
            <person name="Eichinger L."/>
            <person name="Gallinger C."/>
            <person name="Pawlowski J."/>
            <person name="Sierra R."/>
            <person name="Euteneuer U."/>
            <person name="Pillet L."/>
            <person name="Moustafa A."/>
            <person name="Platzer M."/>
            <person name="Groth M."/>
            <person name="Szafranski K."/>
            <person name="Schliwa M."/>
        </authorList>
    </citation>
    <scope>NUCLEOTIDE SEQUENCE [LARGE SCALE GENOMIC DNA]</scope>
</reference>
<evidence type="ECO:0000313" key="3">
    <source>
        <dbReference type="EMBL" id="ETO30358.1"/>
    </source>
</evidence>
<evidence type="ECO:0000313" key="4">
    <source>
        <dbReference type="Proteomes" id="UP000023152"/>
    </source>
</evidence>
<feature type="coiled-coil region" evidence="1">
    <location>
        <begin position="263"/>
        <end position="290"/>
    </location>
</feature>
<keyword evidence="1" id="KW-0175">Coiled coil</keyword>
<dbReference type="Proteomes" id="UP000023152">
    <property type="component" value="Unassembled WGS sequence"/>
</dbReference>
<evidence type="ECO:0000256" key="1">
    <source>
        <dbReference type="SAM" id="Coils"/>
    </source>
</evidence>
<feature type="region of interest" description="Disordered" evidence="2">
    <location>
        <begin position="223"/>
        <end position="243"/>
    </location>
</feature>